<dbReference type="EC" id="1.1.1.193" evidence="4"/>
<dbReference type="PROSITE" id="PS51747">
    <property type="entry name" value="CYT_DCMP_DEAMINASES_2"/>
    <property type="match status" value="1"/>
</dbReference>
<dbReference type="CDD" id="cd01284">
    <property type="entry name" value="Riboflavin_deaminase-reductase"/>
    <property type="match status" value="1"/>
</dbReference>
<dbReference type="PANTHER" id="PTHR11079">
    <property type="entry name" value="CYTOSINE DEAMINASE FAMILY MEMBER"/>
    <property type="match status" value="1"/>
</dbReference>
<protein>
    <submittedName>
        <fullName evidence="4">Bifunctional diaminohydroxyphosphoribosylaminopyrimidine deaminase/5-amino-6-(5-phosphoribosylamino)uracil reductase</fullName>
        <ecNumber evidence="4">1.1.1.193</ecNumber>
        <ecNumber evidence="4">3.5.4.26</ecNumber>
    </submittedName>
</protein>
<feature type="domain" description="CMP/dCMP-type deaminase" evidence="3">
    <location>
        <begin position="1"/>
        <end position="83"/>
    </location>
</feature>
<dbReference type="GO" id="GO:0008270">
    <property type="term" value="F:zinc ion binding"/>
    <property type="evidence" value="ECO:0007669"/>
    <property type="project" value="InterPro"/>
</dbReference>
<dbReference type="PANTHER" id="PTHR11079:SF162">
    <property type="entry name" value="RIBOFLAVIN BIOSYNTHESIS PROTEIN PYRD, CHLOROPLASTIC"/>
    <property type="match status" value="1"/>
</dbReference>
<sequence length="83" mass="8645">MAKAIRLAQRGLYTTSPNPRVGCVIVSPDNHCVGEGAHLKAGTPHAEVHALKQAGELAKGATAYVTLEPCSHFGRTPPCAEAL</sequence>
<evidence type="ECO:0000256" key="1">
    <source>
        <dbReference type="ARBA" id="ARBA00022723"/>
    </source>
</evidence>
<dbReference type="EC" id="3.5.4.26" evidence="4"/>
<proteinExistence type="predicted"/>
<dbReference type="InterPro" id="IPR016192">
    <property type="entry name" value="APOBEC/CMP_deaminase_Zn-bd"/>
</dbReference>
<keyword evidence="4" id="KW-0560">Oxidoreductase</keyword>
<dbReference type="GO" id="GO:0008703">
    <property type="term" value="F:5-amino-6-(5-phosphoribosylamino)uracil reductase activity"/>
    <property type="evidence" value="ECO:0007669"/>
    <property type="project" value="UniProtKB-EC"/>
</dbReference>
<name>A0A358DVM4_9ALTE</name>
<organism evidence="4 5">
    <name type="scientific">Alteromonas australica</name>
    <dbReference type="NCBI Taxonomy" id="589873"/>
    <lineage>
        <taxon>Bacteria</taxon>
        <taxon>Pseudomonadati</taxon>
        <taxon>Pseudomonadota</taxon>
        <taxon>Gammaproteobacteria</taxon>
        <taxon>Alteromonadales</taxon>
        <taxon>Alteromonadaceae</taxon>
        <taxon>Alteromonas/Salinimonas group</taxon>
        <taxon>Alteromonas</taxon>
    </lineage>
</organism>
<evidence type="ECO:0000259" key="3">
    <source>
        <dbReference type="PROSITE" id="PS51747"/>
    </source>
</evidence>
<comment type="caution">
    <text evidence="4">The sequence shown here is derived from an EMBL/GenBank/DDBJ whole genome shotgun (WGS) entry which is preliminary data.</text>
</comment>
<dbReference type="InterPro" id="IPR002125">
    <property type="entry name" value="CMP_dCMP_dom"/>
</dbReference>
<gene>
    <name evidence="4" type="primary">ribD</name>
    <name evidence="4" type="ORF">DEB45_03680</name>
</gene>
<evidence type="ECO:0000313" key="4">
    <source>
        <dbReference type="EMBL" id="HBU50339.1"/>
    </source>
</evidence>
<dbReference type="GO" id="GO:0008835">
    <property type="term" value="F:diaminohydroxyphosphoribosylaminopyrimidine deaminase activity"/>
    <property type="evidence" value="ECO:0007669"/>
    <property type="project" value="UniProtKB-EC"/>
</dbReference>
<evidence type="ECO:0000256" key="2">
    <source>
        <dbReference type="ARBA" id="ARBA00022833"/>
    </source>
</evidence>
<dbReference type="InterPro" id="IPR016193">
    <property type="entry name" value="Cytidine_deaminase-like"/>
</dbReference>
<dbReference type="PROSITE" id="PS00903">
    <property type="entry name" value="CYT_DCMP_DEAMINASES_1"/>
    <property type="match status" value="1"/>
</dbReference>
<accession>A0A358DVM4</accession>
<dbReference type="Proteomes" id="UP000264779">
    <property type="component" value="Unassembled WGS sequence"/>
</dbReference>
<keyword evidence="2" id="KW-0862">Zinc</keyword>
<reference evidence="4 5" key="1">
    <citation type="journal article" date="2018" name="Nat. Biotechnol.">
        <title>A standardized bacterial taxonomy based on genome phylogeny substantially revises the tree of life.</title>
        <authorList>
            <person name="Parks D.H."/>
            <person name="Chuvochina M."/>
            <person name="Waite D.W."/>
            <person name="Rinke C."/>
            <person name="Skarshewski A."/>
            <person name="Chaumeil P.A."/>
            <person name="Hugenholtz P."/>
        </authorList>
    </citation>
    <scope>NUCLEOTIDE SEQUENCE [LARGE SCALE GENOMIC DNA]</scope>
    <source>
        <strain evidence="4">UBA11621</strain>
    </source>
</reference>
<dbReference type="Pfam" id="PF00383">
    <property type="entry name" value="dCMP_cyt_deam_1"/>
    <property type="match status" value="1"/>
</dbReference>
<keyword evidence="4" id="KW-0378">Hydrolase</keyword>
<evidence type="ECO:0000313" key="5">
    <source>
        <dbReference type="Proteomes" id="UP000264779"/>
    </source>
</evidence>
<feature type="non-terminal residue" evidence="4">
    <location>
        <position position="83"/>
    </location>
</feature>
<dbReference type="SUPFAM" id="SSF53927">
    <property type="entry name" value="Cytidine deaminase-like"/>
    <property type="match status" value="1"/>
</dbReference>
<dbReference type="AlphaFoldDB" id="A0A358DVM4"/>
<dbReference type="Gene3D" id="3.40.140.10">
    <property type="entry name" value="Cytidine Deaminase, domain 2"/>
    <property type="match status" value="1"/>
</dbReference>
<dbReference type="EMBL" id="DONK01000051">
    <property type="protein sequence ID" value="HBU50339.1"/>
    <property type="molecule type" value="Genomic_DNA"/>
</dbReference>
<keyword evidence="1" id="KW-0479">Metal-binding</keyword>